<dbReference type="EMBL" id="VOIH02000012">
    <property type="protein sequence ID" value="KAF3432356.1"/>
    <property type="molecule type" value="Genomic_DNA"/>
</dbReference>
<dbReference type="GO" id="GO:0006457">
    <property type="term" value="P:protein folding"/>
    <property type="evidence" value="ECO:0007669"/>
    <property type="project" value="TreeGrafter"/>
</dbReference>
<evidence type="ECO:0000259" key="5">
    <source>
        <dbReference type="PROSITE" id="PS51035"/>
    </source>
</evidence>
<dbReference type="SUPFAM" id="SSF63491">
    <property type="entry name" value="BAG domain"/>
    <property type="match status" value="1"/>
</dbReference>
<dbReference type="InterPro" id="IPR036533">
    <property type="entry name" value="BAG_dom_sf"/>
</dbReference>
<accession>A0A8K0GPD0</accession>
<dbReference type="Pfam" id="PF02179">
    <property type="entry name" value="BAG"/>
    <property type="match status" value="1"/>
</dbReference>
<feature type="compositionally biased region" description="Basic and acidic residues" evidence="4">
    <location>
        <begin position="252"/>
        <end position="269"/>
    </location>
</feature>
<dbReference type="FunFam" id="1.20.58.120:FF:000010">
    <property type="entry name" value="BAG family molecular chaperone regulator 6"/>
    <property type="match status" value="1"/>
</dbReference>
<dbReference type="GO" id="GO:0009506">
    <property type="term" value="C:plasmodesma"/>
    <property type="evidence" value="ECO:0007669"/>
    <property type="project" value="TreeGrafter"/>
</dbReference>
<name>A0A8K0GPD0_9ROSA</name>
<evidence type="ECO:0000256" key="3">
    <source>
        <dbReference type="SAM" id="Coils"/>
    </source>
</evidence>
<evidence type="ECO:0000256" key="4">
    <source>
        <dbReference type="SAM" id="MobiDB-lite"/>
    </source>
</evidence>
<feature type="compositionally biased region" description="Polar residues" evidence="4">
    <location>
        <begin position="275"/>
        <end position="286"/>
    </location>
</feature>
<dbReference type="InterPro" id="IPR040400">
    <property type="entry name" value="BAG5/6/7/8"/>
</dbReference>
<dbReference type="PANTHER" id="PTHR33322">
    <property type="entry name" value="BAG DOMAIN CONTAINING PROTEIN, EXPRESSED"/>
    <property type="match status" value="1"/>
</dbReference>
<feature type="region of interest" description="Disordered" evidence="4">
    <location>
        <begin position="176"/>
        <end position="197"/>
    </location>
</feature>
<dbReference type="PROSITE" id="PS50096">
    <property type="entry name" value="IQ"/>
    <property type="match status" value="1"/>
</dbReference>
<dbReference type="OrthoDB" id="1923217at2759"/>
<feature type="coiled-coil region" evidence="3">
    <location>
        <begin position="327"/>
        <end position="378"/>
    </location>
</feature>
<keyword evidence="1" id="KW-0112">Calmodulin-binding</keyword>
<dbReference type="PROSITE" id="PS51035">
    <property type="entry name" value="BAG"/>
    <property type="match status" value="1"/>
</dbReference>
<protein>
    <recommendedName>
        <fullName evidence="5">BAG domain-containing protein</fullName>
    </recommendedName>
</protein>
<evidence type="ECO:0000313" key="7">
    <source>
        <dbReference type="Proteomes" id="UP000796880"/>
    </source>
</evidence>
<dbReference type="GO" id="GO:0005516">
    <property type="term" value="F:calmodulin binding"/>
    <property type="evidence" value="ECO:0007669"/>
    <property type="project" value="UniProtKB-KW"/>
</dbReference>
<keyword evidence="2" id="KW-0143">Chaperone</keyword>
<comment type="caution">
    <text evidence="6">The sequence shown here is derived from an EMBL/GenBank/DDBJ whole genome shotgun (WGS) entry which is preliminary data.</text>
</comment>
<dbReference type="InterPro" id="IPR003103">
    <property type="entry name" value="BAG_domain"/>
</dbReference>
<evidence type="ECO:0000256" key="1">
    <source>
        <dbReference type="ARBA" id="ARBA00022860"/>
    </source>
</evidence>
<keyword evidence="7" id="KW-1185">Reference proteome</keyword>
<evidence type="ECO:0000313" key="6">
    <source>
        <dbReference type="EMBL" id="KAF3432356.1"/>
    </source>
</evidence>
<keyword evidence="3" id="KW-0175">Coiled coil</keyword>
<sequence length="414" mass="46214">MESPFFRNRWNNLQASRPVYSPSVTQVPVQRQAKPKPKVVSIPVRFVGSEQSRSDSTVKIQKVFRGFLVRKSVKKIAAIRDEVDEIAKRISKPEMVELIQRESKERLRVTETLMNLLFRLDSIRGVDSGVRDCRKAVIKKAIALQERVDSIVAGDQTSGAVNEAWENNGNVDSVAEAADEATETKGSDEDECPATSLEDCSNFSEIDLDQNHGEPLPDLEISPETAHNALDLNASAQTDGTVIDDHEKMEPIEAERGTDSKAIENKETFSDDGSESNTGQSPNPQSLVEGGEENEKTLAKEDEDGMEIVVEAGKKEEEENCGVGGEKDNKRNSKNMLEKMMEENERMMGMMTELFERNELQTRCINALTQKVEQLERALVCGMLRKKKKRRAASAALFDCPEKSKNSTNKFGNR</sequence>
<dbReference type="AlphaFoldDB" id="A0A8K0GPD0"/>
<dbReference type="PANTHER" id="PTHR33322:SF4">
    <property type="entry name" value="BAG DOMAIN CONTAINING PROTEIN, EXPRESSED"/>
    <property type="match status" value="1"/>
</dbReference>
<dbReference type="Gene3D" id="1.20.58.120">
    <property type="entry name" value="BAG domain"/>
    <property type="match status" value="1"/>
</dbReference>
<reference evidence="6" key="1">
    <citation type="submission" date="2020-03" db="EMBL/GenBank/DDBJ databases">
        <title>A high-quality chromosome-level genome assembly of a woody plant with both climbing and erect habits, Rhamnella rubrinervis.</title>
        <authorList>
            <person name="Lu Z."/>
            <person name="Yang Y."/>
            <person name="Zhu X."/>
            <person name="Sun Y."/>
        </authorList>
    </citation>
    <scope>NUCLEOTIDE SEQUENCE</scope>
    <source>
        <strain evidence="6">BYM</strain>
        <tissue evidence="6">Leaf</tissue>
    </source>
</reference>
<proteinExistence type="predicted"/>
<dbReference type="GO" id="GO:0051087">
    <property type="term" value="F:protein-folding chaperone binding"/>
    <property type="evidence" value="ECO:0007669"/>
    <property type="project" value="InterPro"/>
</dbReference>
<dbReference type="Pfam" id="PF00612">
    <property type="entry name" value="IQ"/>
    <property type="match status" value="1"/>
</dbReference>
<evidence type="ECO:0000256" key="2">
    <source>
        <dbReference type="ARBA" id="ARBA00023186"/>
    </source>
</evidence>
<dbReference type="InterPro" id="IPR000048">
    <property type="entry name" value="IQ_motif_EF-hand-BS"/>
</dbReference>
<feature type="domain" description="BAG" evidence="5">
    <location>
        <begin position="75"/>
        <end position="152"/>
    </location>
</feature>
<organism evidence="6 7">
    <name type="scientific">Rhamnella rubrinervis</name>
    <dbReference type="NCBI Taxonomy" id="2594499"/>
    <lineage>
        <taxon>Eukaryota</taxon>
        <taxon>Viridiplantae</taxon>
        <taxon>Streptophyta</taxon>
        <taxon>Embryophyta</taxon>
        <taxon>Tracheophyta</taxon>
        <taxon>Spermatophyta</taxon>
        <taxon>Magnoliopsida</taxon>
        <taxon>eudicotyledons</taxon>
        <taxon>Gunneridae</taxon>
        <taxon>Pentapetalae</taxon>
        <taxon>rosids</taxon>
        <taxon>fabids</taxon>
        <taxon>Rosales</taxon>
        <taxon>Rhamnaceae</taxon>
        <taxon>rhamnoid group</taxon>
        <taxon>Rhamneae</taxon>
        <taxon>Rhamnella</taxon>
    </lineage>
</organism>
<feature type="region of interest" description="Disordered" evidence="4">
    <location>
        <begin position="252"/>
        <end position="305"/>
    </location>
</feature>
<gene>
    <name evidence="6" type="ORF">FNV43_RR27096</name>
</gene>
<dbReference type="Proteomes" id="UP000796880">
    <property type="component" value="Unassembled WGS sequence"/>
</dbReference>
<dbReference type="SMART" id="SM00264">
    <property type="entry name" value="BAG"/>
    <property type="match status" value="1"/>
</dbReference>